<dbReference type="Proteomes" id="UP000824002">
    <property type="component" value="Unassembled WGS sequence"/>
</dbReference>
<gene>
    <name evidence="2" type="ORF">IAB51_01700</name>
</gene>
<reference evidence="2" key="2">
    <citation type="journal article" date="2021" name="PeerJ">
        <title>Extensive microbial diversity within the chicken gut microbiome revealed by metagenomics and culture.</title>
        <authorList>
            <person name="Gilroy R."/>
            <person name="Ravi A."/>
            <person name="Getino M."/>
            <person name="Pursley I."/>
            <person name="Horton D.L."/>
            <person name="Alikhan N.F."/>
            <person name="Baker D."/>
            <person name="Gharbi K."/>
            <person name="Hall N."/>
            <person name="Watson M."/>
            <person name="Adriaenssens E.M."/>
            <person name="Foster-Nyarko E."/>
            <person name="Jarju S."/>
            <person name="Secka A."/>
            <person name="Antonio M."/>
            <person name="Oren A."/>
            <person name="Chaudhuri R.R."/>
            <person name="La Ragione R."/>
            <person name="Hildebrand F."/>
            <person name="Pallen M.J."/>
        </authorList>
    </citation>
    <scope>NUCLEOTIDE SEQUENCE</scope>
    <source>
        <strain evidence="2">CHK199-13235</strain>
    </source>
</reference>
<name>A0A9D1JYT2_9FIRM</name>
<keyword evidence="1" id="KW-0472">Membrane</keyword>
<sequence>MNKGFVSLLRREFSGRVWQLWLFFLAAALLPTLVFRLSLRPRHEIASFEELYADSAAPVLLAVLFAGLVGWMIWMTLRDFSNGSSCTLLSLPGKRGQLFWSKAAAYAGAALMLLAGVIAGILLSYSLFLLWKDQLARRMAADYTLDAGLWLGITRSPLFRLLLPATLPEVCSSLLLLLTLPVWGCYTGWRIAGRRWVRGGVLSVLTAVCWALVFRARLADPLHIQLPGLIVLLALVLLLAADSLWLLRRGDL</sequence>
<proteinExistence type="predicted"/>
<feature type="transmembrane region" description="Helical" evidence="1">
    <location>
        <begin position="20"/>
        <end position="39"/>
    </location>
</feature>
<evidence type="ECO:0000313" key="3">
    <source>
        <dbReference type="Proteomes" id="UP000824002"/>
    </source>
</evidence>
<feature type="transmembrane region" description="Helical" evidence="1">
    <location>
        <begin position="103"/>
        <end position="131"/>
    </location>
</feature>
<evidence type="ECO:0000313" key="2">
    <source>
        <dbReference type="EMBL" id="HIS75501.1"/>
    </source>
</evidence>
<accession>A0A9D1JYT2</accession>
<protein>
    <submittedName>
        <fullName evidence="2">Uncharacterized protein</fullName>
    </submittedName>
</protein>
<dbReference type="EMBL" id="DVJP01000016">
    <property type="protein sequence ID" value="HIS75501.1"/>
    <property type="molecule type" value="Genomic_DNA"/>
</dbReference>
<feature type="transmembrane region" description="Helical" evidence="1">
    <location>
        <begin position="196"/>
        <end position="214"/>
    </location>
</feature>
<feature type="transmembrane region" description="Helical" evidence="1">
    <location>
        <begin position="51"/>
        <end position="74"/>
    </location>
</feature>
<organism evidence="2 3">
    <name type="scientific">Candidatus Merdivicinus excrementipullorum</name>
    <dbReference type="NCBI Taxonomy" id="2840867"/>
    <lineage>
        <taxon>Bacteria</taxon>
        <taxon>Bacillati</taxon>
        <taxon>Bacillota</taxon>
        <taxon>Clostridia</taxon>
        <taxon>Eubacteriales</taxon>
        <taxon>Oscillospiraceae</taxon>
        <taxon>Oscillospiraceae incertae sedis</taxon>
        <taxon>Candidatus Merdivicinus</taxon>
    </lineage>
</organism>
<reference evidence="2" key="1">
    <citation type="submission" date="2020-10" db="EMBL/GenBank/DDBJ databases">
        <authorList>
            <person name="Gilroy R."/>
        </authorList>
    </citation>
    <scope>NUCLEOTIDE SEQUENCE</scope>
    <source>
        <strain evidence="2">CHK199-13235</strain>
    </source>
</reference>
<keyword evidence="1" id="KW-0812">Transmembrane</keyword>
<dbReference type="AlphaFoldDB" id="A0A9D1JYT2"/>
<keyword evidence="1" id="KW-1133">Transmembrane helix</keyword>
<comment type="caution">
    <text evidence="2">The sequence shown here is derived from an EMBL/GenBank/DDBJ whole genome shotgun (WGS) entry which is preliminary data.</text>
</comment>
<feature type="transmembrane region" description="Helical" evidence="1">
    <location>
        <begin position="226"/>
        <end position="247"/>
    </location>
</feature>
<evidence type="ECO:0000256" key="1">
    <source>
        <dbReference type="SAM" id="Phobius"/>
    </source>
</evidence>